<accession>Q10W15</accession>
<gene>
    <name evidence="2" type="ordered locus">Tery_4583</name>
</gene>
<dbReference type="STRING" id="203124.Tery_4583"/>
<sequence>MPELIISKLIFMNNNITEKTTPESNQITNILVLGATGGVGQIVVAKLITQNYQVIAIVRNMEKAQKLFGNSANIKILPGDVREKKPLEKSLANQQIDAAISCVGTTAFPSTRWWGGNTPENIDYLGNQNLINVMPNNLKRFILVSSVGVEHPEEFPYKILNLFRVLDYKFKAENILKSSSLPYTIIRPGRLTDGPYTSYDLNTLIKATSGNRKKIVVGQGDKLLGETSRIIVAEACVEALKLDCTINQTFEIINQVGKNEISDDDKSLFWQTLLTKAQENNS</sequence>
<name>Q10W15_TRIEI</name>
<dbReference type="Gene3D" id="3.40.50.720">
    <property type="entry name" value="NAD(P)-binding Rossmann-like Domain"/>
    <property type="match status" value="1"/>
</dbReference>
<dbReference type="CDD" id="cd05243">
    <property type="entry name" value="SDR_a5"/>
    <property type="match status" value="1"/>
</dbReference>
<dbReference type="SUPFAM" id="SSF51735">
    <property type="entry name" value="NAD(P)-binding Rossmann-fold domains"/>
    <property type="match status" value="1"/>
</dbReference>
<protein>
    <submittedName>
        <fullName evidence="2">Male sterility-like</fullName>
    </submittedName>
</protein>
<dbReference type="HOGENOM" id="CLU_025711_8_0_3"/>
<dbReference type="EMBL" id="CP000393">
    <property type="protein sequence ID" value="ABG53559.1"/>
    <property type="molecule type" value="Genomic_DNA"/>
</dbReference>
<evidence type="ECO:0000313" key="2">
    <source>
        <dbReference type="EMBL" id="ABG53559.1"/>
    </source>
</evidence>
<organism evidence="2">
    <name type="scientific">Trichodesmium erythraeum (strain IMS101)</name>
    <dbReference type="NCBI Taxonomy" id="203124"/>
    <lineage>
        <taxon>Bacteria</taxon>
        <taxon>Bacillati</taxon>
        <taxon>Cyanobacteriota</taxon>
        <taxon>Cyanophyceae</taxon>
        <taxon>Oscillatoriophycideae</taxon>
        <taxon>Oscillatoriales</taxon>
        <taxon>Microcoleaceae</taxon>
        <taxon>Trichodesmium</taxon>
    </lineage>
</organism>
<proteinExistence type="predicted"/>
<dbReference type="AlphaFoldDB" id="Q10W15"/>
<reference evidence="2" key="1">
    <citation type="submission" date="2006-06" db="EMBL/GenBank/DDBJ databases">
        <title>Complete sequence of Trichodesmium erythraeum IMS101.</title>
        <authorList>
            <consortium name="US DOE Joint Genome Institute"/>
            <person name="Copeland A."/>
            <person name="Lucas S."/>
            <person name="Lapidus A."/>
            <person name="Barry K."/>
            <person name="Detter J.C."/>
            <person name="Glavina del Rio T."/>
            <person name="Hammon N."/>
            <person name="Israni S."/>
            <person name="Dalin E."/>
            <person name="Tice H."/>
            <person name="Pitluck S."/>
            <person name="Kiss H."/>
            <person name="Munk A.C."/>
            <person name="Brettin T."/>
            <person name="Bruce D."/>
            <person name="Han C."/>
            <person name="Tapia R."/>
            <person name="Gilna P."/>
            <person name="Schmutz J."/>
            <person name="Larimer F."/>
            <person name="Land M."/>
            <person name="Hauser L."/>
            <person name="Kyrpides N."/>
            <person name="Kim E."/>
            <person name="Richardson P."/>
        </authorList>
    </citation>
    <scope>NUCLEOTIDE SEQUENCE [LARGE SCALE GENOMIC DNA]</scope>
    <source>
        <strain evidence="2">IMS101</strain>
    </source>
</reference>
<dbReference type="PANTHER" id="PTHR15020">
    <property type="entry name" value="FLAVIN REDUCTASE-RELATED"/>
    <property type="match status" value="1"/>
</dbReference>
<dbReference type="InterPro" id="IPR036291">
    <property type="entry name" value="NAD(P)-bd_dom_sf"/>
</dbReference>
<dbReference type="PANTHER" id="PTHR15020:SF48">
    <property type="entry name" value="NAD(P)-BINDING ROSSMANN-FOLD SUPERFAMILY PROTEIN"/>
    <property type="match status" value="1"/>
</dbReference>
<dbReference type="KEGG" id="ter:Tery_4583"/>
<feature type="domain" description="NAD(P)-binding" evidence="1">
    <location>
        <begin position="34"/>
        <end position="241"/>
    </location>
</feature>
<dbReference type="eggNOG" id="COG0702">
    <property type="taxonomic scope" value="Bacteria"/>
</dbReference>
<dbReference type="Pfam" id="PF13460">
    <property type="entry name" value="NAD_binding_10"/>
    <property type="match status" value="1"/>
</dbReference>
<dbReference type="InterPro" id="IPR016040">
    <property type="entry name" value="NAD(P)-bd_dom"/>
</dbReference>
<evidence type="ECO:0000259" key="1">
    <source>
        <dbReference type="Pfam" id="PF13460"/>
    </source>
</evidence>